<evidence type="ECO:0000313" key="6">
    <source>
        <dbReference type="Proteomes" id="UP000030645"/>
    </source>
</evidence>
<dbReference type="Pfam" id="PF10539">
    <property type="entry name" value="Dev_Cell_Death"/>
    <property type="match status" value="1"/>
</dbReference>
<dbReference type="SMART" id="SM00767">
    <property type="entry name" value="DCD"/>
    <property type="match status" value="1"/>
</dbReference>
<dbReference type="InterPro" id="IPR056737">
    <property type="entry name" value="Beta-prop_ATRN-MKLN-like"/>
</dbReference>
<sequence>MGAGRKTQTFTLQGKTQPQWTSNSSSNWRNLKKQDLGGVIFGCKHSTIKECYSKHDRKLHGIFEAASAGKLNIDPYGWTADRSDYSPYAAQVRIQIRKPCRPLPEDQFGPIITENYYESKHFYFELDRVQAEKLISLFSSFPTASTPFPMNAKRRSTPSKASSRSKTSQEGDIIESNTWNSSYPNQGNTECGSSGDGRPGLGAESQMTGMVSKDWEVEKDKHDGRSLETLRVGRSNSAVVRNIDASAGNPSHSNMGFCNATDLACDSRLLEVGNEEESGGESWGLEASYHKEAAQNCQMQAVGETQSHDHPYCPTVQTQNIKLSVPESRNVSDSGQSDWGWESPRFDSSFDGNIKFLEDLVDDSQTSQEHMDLGLNSDIPNSFIMTKETTTFTLCPQNQGREYTTEAPELNSSYQKIAKTQWSVSCVAPHLDNESPSSEAVAEEDTNDVIDEEHIDFQSNGEYTSFPAAITVSNNHLWDEAGVTGMMSNGPRSPETANISEMVSSIVAKLLDEVKELRSSHLAQVQKISLLEHDMVKSRLEIQLLKDRCKKLESRSSEKTGNVKEKVLEPFIDPRQELEESILLVGGFDGSSWLSALDCYHPSLDHMESFSPMSLVRSHASAAKLNGEVYVFGGVYENLWYDEVESYNPVRNTWTRRPSLNQRKGGLAGVSFNDTIYAIGGGNGAECFSEVEIYHLGIGRWIPTQSMLHKRFSPAAAEINRAIYVVGGYDGKNYLNSMERFDPRECSWTRLGSMSTRRGCHSLAVLNDKLFAMGGYDGGKIVSTVEVFDPRKGSWMMGDSMNSCRGYSPAVVFGDAIYAIGGLKKGDEILDTVECYKEGLGWQVTNLKAIGKRCFFSAIVL</sequence>
<dbReference type="Pfam" id="PF24981">
    <property type="entry name" value="Beta-prop_ATRN-LZTR1"/>
    <property type="match status" value="1"/>
</dbReference>
<organism evidence="5 6">
    <name type="scientific">Morus notabilis</name>
    <dbReference type="NCBI Taxonomy" id="981085"/>
    <lineage>
        <taxon>Eukaryota</taxon>
        <taxon>Viridiplantae</taxon>
        <taxon>Streptophyta</taxon>
        <taxon>Embryophyta</taxon>
        <taxon>Tracheophyta</taxon>
        <taxon>Spermatophyta</taxon>
        <taxon>Magnoliopsida</taxon>
        <taxon>eudicotyledons</taxon>
        <taxon>Gunneridae</taxon>
        <taxon>Pentapetalae</taxon>
        <taxon>rosids</taxon>
        <taxon>fabids</taxon>
        <taxon>Rosales</taxon>
        <taxon>Moraceae</taxon>
        <taxon>Moreae</taxon>
        <taxon>Morus</taxon>
    </lineage>
</organism>
<dbReference type="Pfam" id="PF01344">
    <property type="entry name" value="Kelch_1"/>
    <property type="match status" value="1"/>
</dbReference>
<evidence type="ECO:0000256" key="1">
    <source>
        <dbReference type="ARBA" id="ARBA00022441"/>
    </source>
</evidence>
<dbReference type="InterPro" id="IPR013989">
    <property type="entry name" value="Dev_and_cell_death_domain"/>
</dbReference>
<dbReference type="eggNOG" id="KOG1072">
    <property type="taxonomic scope" value="Eukaryota"/>
</dbReference>
<reference evidence="6" key="1">
    <citation type="submission" date="2013-01" db="EMBL/GenBank/DDBJ databases">
        <title>Draft Genome Sequence of a Mulberry Tree, Morus notabilis C.K. Schneid.</title>
        <authorList>
            <person name="He N."/>
            <person name="Zhao S."/>
        </authorList>
    </citation>
    <scope>NUCLEOTIDE SEQUENCE</scope>
</reference>
<evidence type="ECO:0000256" key="3">
    <source>
        <dbReference type="SAM" id="MobiDB-lite"/>
    </source>
</evidence>
<dbReference type="PROSITE" id="PS51222">
    <property type="entry name" value="DCD"/>
    <property type="match status" value="1"/>
</dbReference>
<proteinExistence type="predicted"/>
<name>W9QLS9_9ROSA</name>
<evidence type="ECO:0000313" key="5">
    <source>
        <dbReference type="EMBL" id="EXB25851.1"/>
    </source>
</evidence>
<keyword evidence="6" id="KW-1185">Reference proteome</keyword>
<feature type="region of interest" description="Disordered" evidence="3">
    <location>
        <begin position="147"/>
        <end position="207"/>
    </location>
</feature>
<dbReference type="PANTHER" id="PTHR46034">
    <property type="match status" value="1"/>
</dbReference>
<dbReference type="InterPro" id="IPR006652">
    <property type="entry name" value="Kelch_1"/>
</dbReference>
<feature type="region of interest" description="Disordered" evidence="3">
    <location>
        <begin position="1"/>
        <end position="27"/>
    </location>
</feature>
<feature type="compositionally biased region" description="Polar residues" evidence="3">
    <location>
        <begin position="158"/>
        <end position="192"/>
    </location>
</feature>
<dbReference type="Gene3D" id="2.120.10.80">
    <property type="entry name" value="Kelch-type beta propeller"/>
    <property type="match status" value="1"/>
</dbReference>
<dbReference type="GO" id="GO:0034976">
    <property type="term" value="P:response to endoplasmic reticulum stress"/>
    <property type="evidence" value="ECO:0007669"/>
    <property type="project" value="InterPro"/>
</dbReference>
<feature type="domain" description="DCD" evidence="4">
    <location>
        <begin position="7"/>
        <end position="140"/>
    </location>
</feature>
<keyword evidence="1" id="KW-0880">Kelch repeat</keyword>
<accession>W9QLS9</accession>
<dbReference type="Proteomes" id="UP000030645">
    <property type="component" value="Unassembled WGS sequence"/>
</dbReference>
<protein>
    <submittedName>
        <fullName evidence="5">Influenza virus NS1A-binding protein-A-like protein</fullName>
    </submittedName>
</protein>
<dbReference type="InterPro" id="IPR015915">
    <property type="entry name" value="Kelch-typ_b-propeller"/>
</dbReference>
<dbReference type="AlphaFoldDB" id="W9QLS9"/>
<dbReference type="EMBL" id="KE343368">
    <property type="protein sequence ID" value="EXB25851.1"/>
    <property type="molecule type" value="Genomic_DNA"/>
</dbReference>
<dbReference type="SUPFAM" id="SSF117281">
    <property type="entry name" value="Kelch motif"/>
    <property type="match status" value="1"/>
</dbReference>
<dbReference type="PANTHER" id="PTHR46034:SF23">
    <property type="entry name" value="DCD (DEVELOPMENT AND CELL DEATH) DOMAIN PROTEIN"/>
    <property type="match status" value="1"/>
</dbReference>
<dbReference type="InterPro" id="IPR044832">
    <property type="entry name" value="NRP-like"/>
</dbReference>
<gene>
    <name evidence="5" type="ORF">L484_012277</name>
</gene>
<evidence type="ECO:0000256" key="2">
    <source>
        <dbReference type="ARBA" id="ARBA00022737"/>
    </source>
</evidence>
<keyword evidence="2" id="KW-0677">Repeat</keyword>
<dbReference type="SMART" id="SM00612">
    <property type="entry name" value="Kelch"/>
    <property type="match status" value="6"/>
</dbReference>
<evidence type="ECO:0000259" key="4">
    <source>
        <dbReference type="PROSITE" id="PS51222"/>
    </source>
</evidence>